<keyword evidence="2" id="KW-1185">Reference proteome</keyword>
<dbReference type="AlphaFoldDB" id="A0A8J3MP40"/>
<name>A0A8J3MP40_9RICK</name>
<dbReference type="Pfam" id="PF05954">
    <property type="entry name" value="Phage_GPD"/>
    <property type="match status" value="1"/>
</dbReference>
<dbReference type="Proteomes" id="UP000637906">
    <property type="component" value="Unassembled WGS sequence"/>
</dbReference>
<protein>
    <submittedName>
        <fullName evidence="1">Late control protein D</fullName>
    </submittedName>
</protein>
<proteinExistence type="predicted"/>
<dbReference type="SUPFAM" id="SSF69279">
    <property type="entry name" value="Phage tail proteins"/>
    <property type="match status" value="1"/>
</dbReference>
<accession>A0A8J3MP40</accession>
<gene>
    <name evidence="1" type="primary">D</name>
    <name evidence="1" type="ORF">sL5_06210</name>
</gene>
<comment type="caution">
    <text evidence="1">The sequence shown here is derived from an EMBL/GenBank/DDBJ whole genome shotgun (WGS) entry which is preliminary data.</text>
</comment>
<evidence type="ECO:0000313" key="2">
    <source>
        <dbReference type="Proteomes" id="UP000637906"/>
    </source>
</evidence>
<evidence type="ECO:0000313" key="1">
    <source>
        <dbReference type="EMBL" id="GHM59628.1"/>
    </source>
</evidence>
<sequence>MTPDFNIITEEGFVIENLKDRLISLRITDELGTTSDEAEICFNYENGALDFTGNLKVFLGYKEAGLFPMGVYVANEVIIQNPPQTVRIKAHAANLKKSLKEQVSKQWHQITLGNLVEQIAQKHGYGAKVATEFKDILVQHTYQTNESDMSFLTKVAREYGATVKPIGGYIIFVSKGQSKSATGKTLEAVAITPQDVINWQACFTVRNRYNSVIVKWYDYEKGETISETTGVGSPSYVIQEVYPSSELALSAAQAKLKQLKRSTATLDITMPGDPQVFTEARLNLAEFDQKIDGEWVINKVEHTLSSRGYLTTLVASNT</sequence>
<dbReference type="EMBL" id="BNGU01000022">
    <property type="protein sequence ID" value="GHM59628.1"/>
    <property type="molecule type" value="Genomic_DNA"/>
</dbReference>
<organism evidence="1 2">
    <name type="scientific">Candidatus Mesenet longicola</name>
    <dbReference type="NCBI Taxonomy" id="1892558"/>
    <lineage>
        <taxon>Bacteria</taxon>
        <taxon>Pseudomonadati</taxon>
        <taxon>Pseudomonadota</taxon>
        <taxon>Alphaproteobacteria</taxon>
        <taxon>Rickettsiales</taxon>
        <taxon>Anaplasmataceae</taxon>
        <taxon>Candidatus Mesenet</taxon>
    </lineage>
</organism>
<reference evidence="1 2" key="1">
    <citation type="journal article" date="2021" name="Microb. Ecol.">
        <title>Candidatus Mesenet longicola: Novel Endosymbionts of Brontispa longissima that Induce Cytoplasmic Incompatibility.</title>
        <authorList>
            <person name="Takano S."/>
            <person name="Gotoh Y."/>
            <person name="Hayashi T."/>
        </authorList>
    </citation>
    <scope>NUCLEOTIDE SEQUENCE [LARGE SCALE GENOMIC DNA]</scope>
    <source>
        <strain evidence="1">L5</strain>
    </source>
</reference>